<dbReference type="AlphaFoldDB" id="A0A6A5S5H9"/>
<dbReference type="PROSITE" id="PS50088">
    <property type="entry name" value="ANK_REPEAT"/>
    <property type="match status" value="1"/>
</dbReference>
<proteinExistence type="predicted"/>
<feature type="non-terminal residue" evidence="2">
    <location>
        <position position="1"/>
    </location>
</feature>
<dbReference type="InterPro" id="IPR036770">
    <property type="entry name" value="Ankyrin_rpt-contain_sf"/>
</dbReference>
<evidence type="ECO:0000256" key="1">
    <source>
        <dbReference type="PROSITE-ProRule" id="PRU00023"/>
    </source>
</evidence>
<keyword evidence="3" id="KW-1185">Reference proteome</keyword>
<sequence length="58" mass="6171">GHEQVVKLLLEKNADINAQGGYYCNALQAASEGGHEHVVKLLKGADAKVALEQGIEEL</sequence>
<name>A0A6A5S5H9_9PLEO</name>
<dbReference type="SUPFAM" id="SSF48403">
    <property type="entry name" value="Ankyrin repeat"/>
    <property type="match status" value="1"/>
</dbReference>
<dbReference type="InterPro" id="IPR002110">
    <property type="entry name" value="Ankyrin_rpt"/>
</dbReference>
<evidence type="ECO:0000313" key="3">
    <source>
        <dbReference type="Proteomes" id="UP000800038"/>
    </source>
</evidence>
<organism evidence="2 3">
    <name type="scientific">Clathrospora elynae</name>
    <dbReference type="NCBI Taxonomy" id="706981"/>
    <lineage>
        <taxon>Eukaryota</taxon>
        <taxon>Fungi</taxon>
        <taxon>Dikarya</taxon>
        <taxon>Ascomycota</taxon>
        <taxon>Pezizomycotina</taxon>
        <taxon>Dothideomycetes</taxon>
        <taxon>Pleosporomycetidae</taxon>
        <taxon>Pleosporales</taxon>
        <taxon>Diademaceae</taxon>
        <taxon>Clathrospora</taxon>
    </lineage>
</organism>
<dbReference type="EMBL" id="ML976303">
    <property type="protein sequence ID" value="KAF1935173.1"/>
    <property type="molecule type" value="Genomic_DNA"/>
</dbReference>
<dbReference type="Pfam" id="PF13637">
    <property type="entry name" value="Ank_4"/>
    <property type="match status" value="1"/>
</dbReference>
<dbReference type="OrthoDB" id="4772757at2759"/>
<feature type="repeat" description="ANK" evidence="1">
    <location>
        <begin position="1"/>
        <end position="21"/>
    </location>
</feature>
<accession>A0A6A5S5H9</accession>
<keyword evidence="1" id="KW-0040">ANK repeat</keyword>
<dbReference type="Gene3D" id="1.25.40.20">
    <property type="entry name" value="Ankyrin repeat-containing domain"/>
    <property type="match status" value="1"/>
</dbReference>
<evidence type="ECO:0000313" key="2">
    <source>
        <dbReference type="EMBL" id="KAF1935173.1"/>
    </source>
</evidence>
<dbReference type="Proteomes" id="UP000800038">
    <property type="component" value="Unassembled WGS sequence"/>
</dbReference>
<reference evidence="2" key="1">
    <citation type="journal article" date="2020" name="Stud. Mycol.">
        <title>101 Dothideomycetes genomes: a test case for predicting lifestyles and emergence of pathogens.</title>
        <authorList>
            <person name="Haridas S."/>
            <person name="Albert R."/>
            <person name="Binder M."/>
            <person name="Bloem J."/>
            <person name="Labutti K."/>
            <person name="Salamov A."/>
            <person name="Andreopoulos B."/>
            <person name="Baker S."/>
            <person name="Barry K."/>
            <person name="Bills G."/>
            <person name="Bluhm B."/>
            <person name="Cannon C."/>
            <person name="Castanera R."/>
            <person name="Culley D."/>
            <person name="Daum C."/>
            <person name="Ezra D."/>
            <person name="Gonzalez J."/>
            <person name="Henrissat B."/>
            <person name="Kuo A."/>
            <person name="Liang C."/>
            <person name="Lipzen A."/>
            <person name="Lutzoni F."/>
            <person name="Magnuson J."/>
            <person name="Mondo S."/>
            <person name="Nolan M."/>
            <person name="Ohm R."/>
            <person name="Pangilinan J."/>
            <person name="Park H.-J."/>
            <person name="Ramirez L."/>
            <person name="Alfaro M."/>
            <person name="Sun H."/>
            <person name="Tritt A."/>
            <person name="Yoshinaga Y."/>
            <person name="Zwiers L.-H."/>
            <person name="Turgeon B."/>
            <person name="Goodwin S."/>
            <person name="Spatafora J."/>
            <person name="Crous P."/>
            <person name="Grigoriev I."/>
        </authorList>
    </citation>
    <scope>NUCLEOTIDE SEQUENCE</scope>
    <source>
        <strain evidence="2">CBS 161.51</strain>
    </source>
</reference>
<gene>
    <name evidence="2" type="ORF">EJ02DRAFT_486541</name>
</gene>
<protein>
    <submittedName>
        <fullName evidence="2">Uncharacterized protein</fullName>
    </submittedName>
</protein>